<dbReference type="Proteomes" id="UP001166251">
    <property type="component" value="Unassembled WGS sequence"/>
</dbReference>
<accession>A0ABS7EE96</accession>
<organism evidence="1 2">
    <name type="scientific">Neiella holothuriorum</name>
    <dbReference type="NCBI Taxonomy" id="2870530"/>
    <lineage>
        <taxon>Bacteria</taxon>
        <taxon>Pseudomonadati</taxon>
        <taxon>Pseudomonadota</taxon>
        <taxon>Gammaproteobacteria</taxon>
        <taxon>Alteromonadales</taxon>
        <taxon>Echinimonadaceae</taxon>
        <taxon>Neiella</taxon>
    </lineage>
</organism>
<comment type="caution">
    <text evidence="1">The sequence shown here is derived from an EMBL/GenBank/DDBJ whole genome shotgun (WGS) entry which is preliminary data.</text>
</comment>
<dbReference type="EMBL" id="JAHZSS010000005">
    <property type="protein sequence ID" value="MBW8190645.1"/>
    <property type="molecule type" value="Genomic_DNA"/>
</dbReference>
<dbReference type="RefSeq" id="WP_220103331.1">
    <property type="nucleotide sequence ID" value="NZ_JAHZSS010000005.1"/>
</dbReference>
<protein>
    <submittedName>
        <fullName evidence="1">Uncharacterized protein</fullName>
    </submittedName>
</protein>
<evidence type="ECO:0000313" key="2">
    <source>
        <dbReference type="Proteomes" id="UP001166251"/>
    </source>
</evidence>
<proteinExistence type="predicted"/>
<reference evidence="1" key="1">
    <citation type="submission" date="2021-07" db="EMBL/GenBank/DDBJ databases">
        <title>Neiella marina sp. nov., isolated from the intestinal content of sea cucumber Apostichopus japonicus.</title>
        <authorList>
            <person name="Bai X."/>
        </authorList>
    </citation>
    <scope>NUCLEOTIDE SEQUENCE</scope>
    <source>
        <strain evidence="1">126</strain>
    </source>
</reference>
<sequence>MINELKLSDFRSKYKIHPDTAKLLHSLPVGLASPIPPILRKQRLFNVADGTIVSGSLSLLEQDIHPNDSCLVAHCASRVDDSLLLQMVWRSLLAESINTAHQDRVIAYLLNKPKSWRVERALTIKAEPLALKHISSWQQIPISTLRARYKGVGNEAP</sequence>
<keyword evidence="2" id="KW-1185">Reference proteome</keyword>
<evidence type="ECO:0000313" key="1">
    <source>
        <dbReference type="EMBL" id="MBW8190645.1"/>
    </source>
</evidence>
<name>A0ABS7EE96_9GAMM</name>
<gene>
    <name evidence="1" type="ORF">K0504_06305</name>
</gene>